<dbReference type="InterPro" id="IPR036280">
    <property type="entry name" value="Multihaem_cyt_sf"/>
</dbReference>
<dbReference type="Proteomes" id="UP000006362">
    <property type="component" value="Chromosome"/>
</dbReference>
<proteinExistence type="predicted"/>
<sequence>MALVLEAPALACGSNCYMCHFNIPKDKAHAPIKECEKCHKSHSDKYLSSCGEDCFECHNYQKVMGTSKAHRVIKKCVKCHERIKAGALPNYYNQLLGGGN</sequence>
<dbReference type="AlphaFoldDB" id="E8T5B1"/>
<dbReference type="RefSeq" id="WP_013537235.1">
    <property type="nucleotide sequence ID" value="NC_014926.1"/>
</dbReference>
<protein>
    <recommendedName>
        <fullName evidence="3">Class III cytochrome C domain-containing protein</fullName>
    </recommendedName>
</protein>
<gene>
    <name evidence="1" type="ordered locus">Theam_0477</name>
</gene>
<keyword evidence="2" id="KW-1185">Reference proteome</keyword>
<name>E8T5B1_THEA1</name>
<reference evidence="1" key="1">
    <citation type="submission" date="2011-01" db="EMBL/GenBank/DDBJ databases">
        <title>Complete sequence of chromosome of Thermovibrio ammonificans HB-1.</title>
        <authorList>
            <consortium name="US DOE Joint Genome Institute"/>
            <person name="Lucas S."/>
            <person name="Copeland A."/>
            <person name="Lapidus A."/>
            <person name="Cheng J.-F."/>
            <person name="Goodwin L."/>
            <person name="Pitluck S."/>
            <person name="Davenport K."/>
            <person name="Detter J.C."/>
            <person name="Han C."/>
            <person name="Tapia R."/>
            <person name="Land M."/>
            <person name="Hauser L."/>
            <person name="Kyrpides N."/>
            <person name="Ivanova N."/>
            <person name="Ovchinnikova G."/>
            <person name="Vetriani C."/>
            <person name="Woyke T."/>
        </authorList>
    </citation>
    <scope>NUCLEOTIDE SEQUENCE [LARGE SCALE GENOMIC DNA]</scope>
    <source>
        <strain evidence="1">HB-1</strain>
    </source>
</reference>
<dbReference type="SUPFAM" id="SSF48695">
    <property type="entry name" value="Multiheme cytochromes"/>
    <property type="match status" value="1"/>
</dbReference>
<dbReference type="EMBL" id="CP002444">
    <property type="protein sequence ID" value="ADU96449.1"/>
    <property type="molecule type" value="Genomic_DNA"/>
</dbReference>
<dbReference type="STRING" id="648996.Theam_0477"/>
<dbReference type="OrthoDB" id="9814800at2"/>
<dbReference type="HOGENOM" id="CLU_152475_0_0_0"/>
<dbReference type="eggNOG" id="ENOG502ZQ0K">
    <property type="taxonomic scope" value="Bacteria"/>
</dbReference>
<evidence type="ECO:0000313" key="2">
    <source>
        <dbReference type="Proteomes" id="UP000006362"/>
    </source>
</evidence>
<accession>E8T5B1</accession>
<evidence type="ECO:0008006" key="3">
    <source>
        <dbReference type="Google" id="ProtNLM"/>
    </source>
</evidence>
<dbReference type="KEGG" id="tam:Theam_0477"/>
<evidence type="ECO:0000313" key="1">
    <source>
        <dbReference type="EMBL" id="ADU96449.1"/>
    </source>
</evidence>
<organism evidence="1 2">
    <name type="scientific">Thermovibrio ammonificans (strain DSM 15698 / JCM 12110 / HB-1)</name>
    <dbReference type="NCBI Taxonomy" id="648996"/>
    <lineage>
        <taxon>Bacteria</taxon>
        <taxon>Pseudomonadati</taxon>
        <taxon>Aquificota</taxon>
        <taxon>Aquificia</taxon>
        <taxon>Desulfurobacteriales</taxon>
        <taxon>Desulfurobacteriaceae</taxon>
        <taxon>Thermovibrio</taxon>
    </lineage>
</organism>